<dbReference type="VEuPathDB" id="FungiDB:CC1G_15418"/>
<reference evidence="2 3" key="1">
    <citation type="journal article" date="2010" name="Proc. Natl. Acad. Sci. U.S.A.">
        <title>Insights into evolution of multicellular fungi from the assembled chromosomes of the mushroom Coprinopsis cinerea (Coprinus cinereus).</title>
        <authorList>
            <person name="Stajich J.E."/>
            <person name="Wilke S.K."/>
            <person name="Ahren D."/>
            <person name="Au C.H."/>
            <person name="Birren B.W."/>
            <person name="Borodovsky M."/>
            <person name="Burns C."/>
            <person name="Canback B."/>
            <person name="Casselton L.A."/>
            <person name="Cheng C.K."/>
            <person name="Deng J."/>
            <person name="Dietrich F.S."/>
            <person name="Fargo D.C."/>
            <person name="Farman M.L."/>
            <person name="Gathman A.C."/>
            <person name="Goldberg J."/>
            <person name="Guigo R."/>
            <person name="Hoegger P.J."/>
            <person name="Hooker J.B."/>
            <person name="Huggins A."/>
            <person name="James T.Y."/>
            <person name="Kamada T."/>
            <person name="Kilaru S."/>
            <person name="Kodira C."/>
            <person name="Kues U."/>
            <person name="Kupfer D."/>
            <person name="Kwan H.S."/>
            <person name="Lomsadze A."/>
            <person name="Li W."/>
            <person name="Lilly W.W."/>
            <person name="Ma L.J."/>
            <person name="Mackey A.J."/>
            <person name="Manning G."/>
            <person name="Martin F."/>
            <person name="Muraguchi H."/>
            <person name="Natvig D.O."/>
            <person name="Palmerini H."/>
            <person name="Ramesh M.A."/>
            <person name="Rehmeyer C.J."/>
            <person name="Roe B.A."/>
            <person name="Shenoy N."/>
            <person name="Stanke M."/>
            <person name="Ter-Hovhannisyan V."/>
            <person name="Tunlid A."/>
            <person name="Velagapudi R."/>
            <person name="Vision T.J."/>
            <person name="Zeng Q."/>
            <person name="Zolan M.E."/>
            <person name="Pukkila P.J."/>
        </authorList>
    </citation>
    <scope>NUCLEOTIDE SEQUENCE [LARGE SCALE GENOMIC DNA]</scope>
    <source>
        <strain evidence="3">Okayama-7 / 130 / ATCC MYA-4618 / FGSC 9003</strain>
    </source>
</reference>
<keyword evidence="3" id="KW-1185">Reference proteome</keyword>
<evidence type="ECO:0000256" key="1">
    <source>
        <dbReference type="SAM" id="MobiDB-lite"/>
    </source>
</evidence>
<accession>D6RQT3</accession>
<gene>
    <name evidence="2" type="ORF">CC1G_15418</name>
</gene>
<dbReference type="AlphaFoldDB" id="D6RQT3"/>
<dbReference type="GeneID" id="9379258"/>
<dbReference type="InParanoid" id="D6RQT3"/>
<dbReference type="RefSeq" id="XP_002910141.1">
    <property type="nucleotide sequence ID" value="XM_002910095.1"/>
</dbReference>
<comment type="caution">
    <text evidence="2">The sequence shown here is derived from an EMBL/GenBank/DDBJ whole genome shotgun (WGS) entry which is preliminary data.</text>
</comment>
<organism evidence="2 3">
    <name type="scientific">Coprinopsis cinerea (strain Okayama-7 / 130 / ATCC MYA-4618 / FGSC 9003)</name>
    <name type="common">Inky cap fungus</name>
    <name type="synonym">Hormographiella aspergillata</name>
    <dbReference type="NCBI Taxonomy" id="240176"/>
    <lineage>
        <taxon>Eukaryota</taxon>
        <taxon>Fungi</taxon>
        <taxon>Dikarya</taxon>
        <taxon>Basidiomycota</taxon>
        <taxon>Agaricomycotina</taxon>
        <taxon>Agaricomycetes</taxon>
        <taxon>Agaricomycetidae</taxon>
        <taxon>Agaricales</taxon>
        <taxon>Agaricineae</taxon>
        <taxon>Psathyrellaceae</taxon>
        <taxon>Coprinopsis</taxon>
    </lineage>
</organism>
<dbReference type="KEGG" id="cci:CC1G_15418"/>
<proteinExistence type="predicted"/>
<sequence length="95" mass="10723">MAEFPRRVTPTGWIARTLVDVKAIVVKEAEKVSSLDLTTRLLRCQQDLATREREGHPKGRYGITLPHPDPDLGDGGHWSRNISDPWMTIPKNPPK</sequence>
<dbReference type="EMBL" id="AACS02000012">
    <property type="protein sequence ID" value="EFI26647.1"/>
    <property type="molecule type" value="Genomic_DNA"/>
</dbReference>
<name>D6RQT3_COPC7</name>
<evidence type="ECO:0000313" key="2">
    <source>
        <dbReference type="EMBL" id="EFI26647.1"/>
    </source>
</evidence>
<dbReference type="HOGENOM" id="CLU_2372716_0_0_1"/>
<evidence type="ECO:0000313" key="3">
    <source>
        <dbReference type="Proteomes" id="UP000001861"/>
    </source>
</evidence>
<dbReference type="Proteomes" id="UP000001861">
    <property type="component" value="Unassembled WGS sequence"/>
</dbReference>
<feature type="region of interest" description="Disordered" evidence="1">
    <location>
        <begin position="48"/>
        <end position="95"/>
    </location>
</feature>
<protein>
    <submittedName>
        <fullName evidence="2">Uncharacterized protein</fullName>
    </submittedName>
</protein>